<evidence type="ECO:0000259" key="3">
    <source>
        <dbReference type="PROSITE" id="PS50055"/>
    </source>
</evidence>
<comment type="caution">
    <text evidence="4">The sequence shown here is derived from an EMBL/GenBank/DDBJ whole genome shotgun (WGS) entry which is preliminary data.</text>
</comment>
<feature type="region of interest" description="Disordered" evidence="1">
    <location>
        <begin position="194"/>
        <end position="248"/>
    </location>
</feature>
<feature type="transmembrane region" description="Helical" evidence="2">
    <location>
        <begin position="169"/>
        <end position="189"/>
    </location>
</feature>
<keyword evidence="2" id="KW-0472">Membrane</keyword>
<feature type="domain" description="Tyrosine-protein phosphatase" evidence="3">
    <location>
        <begin position="269"/>
        <end position="430"/>
    </location>
</feature>
<dbReference type="SMART" id="SM00194">
    <property type="entry name" value="PTPc"/>
    <property type="match status" value="1"/>
</dbReference>
<dbReference type="PROSITE" id="PS50055">
    <property type="entry name" value="TYR_PHOSPHATASE_PTP"/>
    <property type="match status" value="1"/>
</dbReference>
<dbReference type="PRINTS" id="PR00700">
    <property type="entry name" value="PRTYPHPHTASE"/>
</dbReference>
<evidence type="ECO:0000313" key="4">
    <source>
        <dbReference type="EMBL" id="KAK2193615.1"/>
    </source>
</evidence>
<dbReference type="Gene3D" id="3.90.190.10">
    <property type="entry name" value="Protein tyrosine phosphatase superfamily"/>
    <property type="match status" value="1"/>
</dbReference>
<dbReference type="PANTHER" id="PTHR19134">
    <property type="entry name" value="RECEPTOR-TYPE TYROSINE-PROTEIN PHOSPHATASE"/>
    <property type="match status" value="1"/>
</dbReference>
<feature type="compositionally biased region" description="Low complexity" evidence="1">
    <location>
        <begin position="19"/>
        <end position="117"/>
    </location>
</feature>
<dbReference type="GO" id="GO:0004725">
    <property type="term" value="F:protein tyrosine phosphatase activity"/>
    <property type="evidence" value="ECO:0007669"/>
    <property type="project" value="InterPro"/>
</dbReference>
<dbReference type="PANTHER" id="PTHR19134:SF449">
    <property type="entry name" value="TYROSINE-PROTEIN PHOSPHATASE 1"/>
    <property type="match status" value="1"/>
</dbReference>
<evidence type="ECO:0000313" key="5">
    <source>
        <dbReference type="Proteomes" id="UP001209878"/>
    </source>
</evidence>
<keyword evidence="5" id="KW-1185">Reference proteome</keyword>
<organism evidence="4 5">
    <name type="scientific">Ridgeia piscesae</name>
    <name type="common">Tubeworm</name>
    <dbReference type="NCBI Taxonomy" id="27915"/>
    <lineage>
        <taxon>Eukaryota</taxon>
        <taxon>Metazoa</taxon>
        <taxon>Spiralia</taxon>
        <taxon>Lophotrochozoa</taxon>
        <taxon>Annelida</taxon>
        <taxon>Polychaeta</taxon>
        <taxon>Sedentaria</taxon>
        <taxon>Canalipalpata</taxon>
        <taxon>Sabellida</taxon>
        <taxon>Siboglinidae</taxon>
        <taxon>Ridgeia</taxon>
    </lineage>
</organism>
<keyword evidence="2" id="KW-0812">Transmembrane</keyword>
<evidence type="ECO:0000256" key="2">
    <source>
        <dbReference type="SAM" id="Phobius"/>
    </source>
</evidence>
<dbReference type="SUPFAM" id="SSF52799">
    <property type="entry name" value="(Phosphotyrosine protein) phosphatases II"/>
    <property type="match status" value="1"/>
</dbReference>
<reference evidence="4" key="1">
    <citation type="journal article" date="2023" name="Mol. Biol. Evol.">
        <title>Third-Generation Sequencing Reveals the Adaptive Role of the Epigenome in Three Deep-Sea Polychaetes.</title>
        <authorList>
            <person name="Perez M."/>
            <person name="Aroh O."/>
            <person name="Sun Y."/>
            <person name="Lan Y."/>
            <person name="Juniper S.K."/>
            <person name="Young C.R."/>
            <person name="Angers B."/>
            <person name="Qian P.Y."/>
        </authorList>
    </citation>
    <scope>NUCLEOTIDE SEQUENCE</scope>
    <source>
        <strain evidence="4">R07B-5</strain>
    </source>
</reference>
<keyword evidence="2" id="KW-1133">Transmembrane helix</keyword>
<dbReference type="Proteomes" id="UP001209878">
    <property type="component" value="Unassembled WGS sequence"/>
</dbReference>
<dbReference type="AlphaFoldDB" id="A0AAD9ULF2"/>
<dbReference type="InterPro" id="IPR000242">
    <property type="entry name" value="PTP_cat"/>
</dbReference>
<accession>A0AAD9ULF2</accession>
<dbReference type="InterPro" id="IPR029021">
    <property type="entry name" value="Prot-tyrosine_phosphatase-like"/>
</dbReference>
<gene>
    <name evidence="4" type="ORF">NP493_11g10024</name>
</gene>
<sequence>MVLPHILYESRGSLIVEETTTSSPQTTTETTTTTTTVATSSATSPSSSPTTTVTPTQTATTLIPSTSTSSPTTSTSSPSTSTSSPTTSTSSPTTSTSSPSTSTSSPSTSTPKTSPKQPETPPPDTTAAPPARTSSVSSATDATTAGTVVKSTPVGVKPDGPDPWKGRNLYILVAAIAGAFLTLVVLFVCSRKKTSTPQKDLENGGPPKLDDVCPDTDESSPQSEATTAPVGSDTEASVNEEPADIEGKPIPVDQLAAHVAALRDHQDDLEEEFKSLPKEDMKRVVRAIHPEVKHKNRFRDILPYDDTRVPMITSDIDPASDYINANYIDGYDRPKRFIAAQGPNDFTVSDFWRMIWEQGSTRVIMLANFVEARQKKVTQYWPEEDGDVKRCGDIEVIFMRQESWPDFAIRTFQVKKVSRGQHQNQTTHNV</sequence>
<dbReference type="InterPro" id="IPR050348">
    <property type="entry name" value="Protein-Tyr_Phosphatase"/>
</dbReference>
<dbReference type="EMBL" id="JAODUO010000010">
    <property type="protein sequence ID" value="KAK2193615.1"/>
    <property type="molecule type" value="Genomic_DNA"/>
</dbReference>
<proteinExistence type="predicted"/>
<name>A0AAD9ULF2_RIDPI</name>
<feature type="region of interest" description="Disordered" evidence="1">
    <location>
        <begin position="16"/>
        <end position="163"/>
    </location>
</feature>
<evidence type="ECO:0000256" key="1">
    <source>
        <dbReference type="SAM" id="MobiDB-lite"/>
    </source>
</evidence>
<protein>
    <recommendedName>
        <fullName evidence="3">Tyrosine-protein phosphatase domain-containing protein</fullName>
    </recommendedName>
</protein>
<feature type="compositionally biased region" description="Low complexity" evidence="1">
    <location>
        <begin position="125"/>
        <end position="149"/>
    </location>
</feature>
<dbReference type="Pfam" id="PF00102">
    <property type="entry name" value="Y_phosphatase"/>
    <property type="match status" value="1"/>
</dbReference>